<comment type="caution">
    <text evidence="1">The sequence shown here is derived from an EMBL/GenBank/DDBJ whole genome shotgun (WGS) entry which is preliminary data.</text>
</comment>
<proteinExistence type="predicted"/>
<dbReference type="Proteomes" id="UP000326396">
    <property type="component" value="Linkage Group LG18"/>
</dbReference>
<evidence type="ECO:0000313" key="1">
    <source>
        <dbReference type="EMBL" id="KAD4982227.1"/>
    </source>
</evidence>
<name>A0A5N6NLR7_9ASTR</name>
<keyword evidence="2" id="KW-1185">Reference proteome</keyword>
<dbReference type="EMBL" id="SZYD01000010">
    <property type="protein sequence ID" value="KAD4982227.1"/>
    <property type="molecule type" value="Genomic_DNA"/>
</dbReference>
<dbReference type="AlphaFoldDB" id="A0A5N6NLR7"/>
<protein>
    <submittedName>
        <fullName evidence="1">Uncharacterized protein</fullName>
    </submittedName>
</protein>
<organism evidence="1 2">
    <name type="scientific">Mikania micrantha</name>
    <name type="common">bitter vine</name>
    <dbReference type="NCBI Taxonomy" id="192012"/>
    <lineage>
        <taxon>Eukaryota</taxon>
        <taxon>Viridiplantae</taxon>
        <taxon>Streptophyta</taxon>
        <taxon>Embryophyta</taxon>
        <taxon>Tracheophyta</taxon>
        <taxon>Spermatophyta</taxon>
        <taxon>Magnoliopsida</taxon>
        <taxon>eudicotyledons</taxon>
        <taxon>Gunneridae</taxon>
        <taxon>Pentapetalae</taxon>
        <taxon>asterids</taxon>
        <taxon>campanulids</taxon>
        <taxon>Asterales</taxon>
        <taxon>Asteraceae</taxon>
        <taxon>Asteroideae</taxon>
        <taxon>Heliantheae alliance</taxon>
        <taxon>Eupatorieae</taxon>
        <taxon>Mikania</taxon>
    </lineage>
</organism>
<accession>A0A5N6NLR7</accession>
<evidence type="ECO:0000313" key="2">
    <source>
        <dbReference type="Proteomes" id="UP000326396"/>
    </source>
</evidence>
<gene>
    <name evidence="1" type="ORF">E3N88_18898</name>
</gene>
<reference evidence="1 2" key="1">
    <citation type="submission" date="2019-05" db="EMBL/GenBank/DDBJ databases">
        <title>Mikania micrantha, genome provides insights into the molecular mechanism of rapid growth.</title>
        <authorList>
            <person name="Liu B."/>
        </authorList>
    </citation>
    <scope>NUCLEOTIDE SEQUENCE [LARGE SCALE GENOMIC DNA]</scope>
    <source>
        <strain evidence="1">NLD-2019</strain>
        <tissue evidence="1">Leaf</tissue>
    </source>
</reference>
<sequence>MTAVSLTMELKHFRDETTEMRWMSSAANGDDRLRLKLMMVAYGVVSDCTKVDSELFKNLTTCNINAGNVTGTVILNSDMNSKSEQNNTVVITGMLNRQIIRIGDDLYE</sequence>